<evidence type="ECO:0000259" key="2">
    <source>
        <dbReference type="PROSITE" id="PS50198"/>
    </source>
</evidence>
<dbReference type="Gene3D" id="3.10.50.40">
    <property type="match status" value="1"/>
</dbReference>
<reference evidence="3" key="1">
    <citation type="journal article" date="2021" name="PeerJ">
        <title>Extensive microbial diversity within the chicken gut microbiome revealed by metagenomics and culture.</title>
        <authorList>
            <person name="Gilroy R."/>
            <person name="Ravi A."/>
            <person name="Getino M."/>
            <person name="Pursley I."/>
            <person name="Horton D.L."/>
            <person name="Alikhan N.F."/>
            <person name="Baker D."/>
            <person name="Gharbi K."/>
            <person name="Hall N."/>
            <person name="Watson M."/>
            <person name="Adriaenssens E.M."/>
            <person name="Foster-Nyarko E."/>
            <person name="Jarju S."/>
            <person name="Secka A."/>
            <person name="Antonio M."/>
            <person name="Oren A."/>
            <person name="Chaudhuri R.R."/>
            <person name="La Ragione R."/>
            <person name="Hildebrand F."/>
            <person name="Pallen M.J."/>
        </authorList>
    </citation>
    <scope>NUCLEOTIDE SEQUENCE</scope>
    <source>
        <strain evidence="3">CHK118-2852</strain>
    </source>
</reference>
<dbReference type="Proteomes" id="UP000824108">
    <property type="component" value="Unassembled WGS sequence"/>
</dbReference>
<reference evidence="3" key="2">
    <citation type="submission" date="2021-04" db="EMBL/GenBank/DDBJ databases">
        <authorList>
            <person name="Gilroy R."/>
        </authorList>
    </citation>
    <scope>NUCLEOTIDE SEQUENCE</scope>
    <source>
        <strain evidence="3">CHK118-2852</strain>
    </source>
</reference>
<evidence type="ECO:0000256" key="1">
    <source>
        <dbReference type="PROSITE-ProRule" id="PRU00278"/>
    </source>
</evidence>
<dbReference type="InterPro" id="IPR046357">
    <property type="entry name" value="PPIase_dom_sf"/>
</dbReference>
<dbReference type="PROSITE" id="PS50198">
    <property type="entry name" value="PPIC_PPIASE_2"/>
    <property type="match status" value="1"/>
</dbReference>
<name>A0A9D2GWK2_9BACE</name>
<dbReference type="Pfam" id="PF00639">
    <property type="entry name" value="Rotamase"/>
    <property type="match status" value="1"/>
</dbReference>
<dbReference type="InterPro" id="IPR050245">
    <property type="entry name" value="PrsA_foldase"/>
</dbReference>
<sequence>MFVEGQPVGLDEYRCFCSRRTGADAELERFVDFKLKALAARKASLDTLGDVRLALRNHRSRLVQECLLGSSRTDSVAGECYRSLQTGKYTGRVRVSHIFKYIPQNVPVRMLAEIEAELDSLYRGLQNGQMSFDSCVKCFSEDKEPFWVIPLQMPVEFEDVVFTLQVGEISQPFFTPQGIHIVKVLEREDLPSFDELRDRLVERQFGHVDSRLLASSIDSLKQCYGYTLEKSGVEDLLRTGSTDKVLFVLNGKAYAGADFALFAKSYPASLGRQLEAFIAKSVWDCAYARLGLDDMALRENLCFFGDSLLGSAMTRLAVDNRVKGDTAGVARYFEAHTKRYYWPEARYDGIVLHCKTKRVSKRVRKFLKKLPSDEWEDAIRLGVNAGEQIEVVAERGLFAPGDNAFVDSRIFKKGKPEALADYPYWVVLGKKVKGPDCWEEVGLQVWTDYRTDMEESWKRQLRRKFKVEINEEVLKTVNSHGGN</sequence>
<organism evidence="3 4">
    <name type="scientific">Candidatus Bacteroides merdavium</name>
    <dbReference type="NCBI Taxonomy" id="2838472"/>
    <lineage>
        <taxon>Bacteria</taxon>
        <taxon>Pseudomonadati</taxon>
        <taxon>Bacteroidota</taxon>
        <taxon>Bacteroidia</taxon>
        <taxon>Bacteroidales</taxon>
        <taxon>Bacteroidaceae</taxon>
        <taxon>Bacteroides</taxon>
    </lineage>
</organism>
<dbReference type="EMBL" id="DXAV01000012">
    <property type="protein sequence ID" value="HIZ90704.1"/>
    <property type="molecule type" value="Genomic_DNA"/>
</dbReference>
<keyword evidence="1 3" id="KW-0413">Isomerase</keyword>
<comment type="caution">
    <text evidence="3">The sequence shown here is derived from an EMBL/GenBank/DDBJ whole genome shotgun (WGS) entry which is preliminary data.</text>
</comment>
<feature type="domain" description="PpiC" evidence="2">
    <location>
        <begin position="90"/>
        <end position="186"/>
    </location>
</feature>
<dbReference type="InterPro" id="IPR000297">
    <property type="entry name" value="PPIase_PpiC"/>
</dbReference>
<gene>
    <name evidence="3" type="ORF">H9807_01070</name>
</gene>
<accession>A0A9D2GWK2</accession>
<protein>
    <submittedName>
        <fullName evidence="3">Peptidylprolyl isomerase</fullName>
    </submittedName>
</protein>
<dbReference type="SUPFAM" id="SSF54534">
    <property type="entry name" value="FKBP-like"/>
    <property type="match status" value="1"/>
</dbReference>
<evidence type="ECO:0000313" key="3">
    <source>
        <dbReference type="EMBL" id="HIZ90704.1"/>
    </source>
</evidence>
<evidence type="ECO:0000313" key="4">
    <source>
        <dbReference type="Proteomes" id="UP000824108"/>
    </source>
</evidence>
<dbReference type="AlphaFoldDB" id="A0A9D2GWK2"/>
<dbReference type="PANTHER" id="PTHR47245">
    <property type="entry name" value="PEPTIDYLPROLYL ISOMERASE"/>
    <property type="match status" value="1"/>
</dbReference>
<proteinExistence type="predicted"/>
<dbReference type="GO" id="GO:0003755">
    <property type="term" value="F:peptidyl-prolyl cis-trans isomerase activity"/>
    <property type="evidence" value="ECO:0007669"/>
    <property type="project" value="UniProtKB-KW"/>
</dbReference>
<dbReference type="PANTHER" id="PTHR47245:SF2">
    <property type="entry name" value="PEPTIDYL-PROLYL CIS-TRANS ISOMERASE HP_0175-RELATED"/>
    <property type="match status" value="1"/>
</dbReference>
<keyword evidence="1" id="KW-0697">Rotamase</keyword>